<dbReference type="SUPFAM" id="SSF52047">
    <property type="entry name" value="RNI-like"/>
    <property type="match status" value="2"/>
</dbReference>
<protein>
    <recommendedName>
        <fullName evidence="1">F-box/LRR-repeat protein 15-like leucin rich repeat domain-containing protein</fullName>
    </recommendedName>
</protein>
<accession>A0A6G0XNA6</accession>
<feature type="domain" description="F-box/LRR-repeat protein 15-like leucin rich repeat" evidence="1">
    <location>
        <begin position="307"/>
        <end position="477"/>
    </location>
</feature>
<dbReference type="GO" id="GO:0019005">
    <property type="term" value="C:SCF ubiquitin ligase complex"/>
    <property type="evidence" value="ECO:0007669"/>
    <property type="project" value="TreeGrafter"/>
</dbReference>
<evidence type="ECO:0000313" key="2">
    <source>
        <dbReference type="EMBL" id="KAF0741961.1"/>
    </source>
</evidence>
<evidence type="ECO:0000259" key="1">
    <source>
        <dbReference type="Pfam" id="PF25372"/>
    </source>
</evidence>
<dbReference type="Proteomes" id="UP000481153">
    <property type="component" value="Unassembled WGS sequence"/>
</dbReference>
<reference evidence="2 3" key="1">
    <citation type="submission" date="2019-07" db="EMBL/GenBank/DDBJ databases">
        <title>Genomics analysis of Aphanomyces spp. identifies a new class of oomycete effector associated with host adaptation.</title>
        <authorList>
            <person name="Gaulin E."/>
        </authorList>
    </citation>
    <scope>NUCLEOTIDE SEQUENCE [LARGE SCALE GENOMIC DNA]</scope>
    <source>
        <strain evidence="2 3">ATCC 201684</strain>
    </source>
</reference>
<proteinExistence type="predicted"/>
<comment type="caution">
    <text evidence="2">The sequence shown here is derived from an EMBL/GenBank/DDBJ whole genome shotgun (WGS) entry which is preliminary data.</text>
</comment>
<dbReference type="InterPro" id="IPR006553">
    <property type="entry name" value="Leu-rich_rpt_Cys-con_subtyp"/>
</dbReference>
<dbReference type="Pfam" id="PF25372">
    <property type="entry name" value="DUF7885"/>
    <property type="match status" value="1"/>
</dbReference>
<dbReference type="InterPro" id="IPR057207">
    <property type="entry name" value="FBXL15_LRR"/>
</dbReference>
<dbReference type="VEuPathDB" id="FungiDB:AeMF1_004142"/>
<dbReference type="AlphaFoldDB" id="A0A6G0XNA6"/>
<dbReference type="GO" id="GO:0031146">
    <property type="term" value="P:SCF-dependent proteasomal ubiquitin-dependent protein catabolic process"/>
    <property type="evidence" value="ECO:0007669"/>
    <property type="project" value="TreeGrafter"/>
</dbReference>
<dbReference type="SMART" id="SM00367">
    <property type="entry name" value="LRR_CC"/>
    <property type="match status" value="13"/>
</dbReference>
<keyword evidence="3" id="KW-1185">Reference proteome</keyword>
<dbReference type="PANTHER" id="PTHR13318">
    <property type="entry name" value="PARTNER OF PAIRED, ISOFORM B-RELATED"/>
    <property type="match status" value="1"/>
</dbReference>
<dbReference type="Gene3D" id="3.80.10.10">
    <property type="entry name" value="Ribonuclease Inhibitor"/>
    <property type="match status" value="3"/>
</dbReference>
<evidence type="ECO:0000313" key="3">
    <source>
        <dbReference type="Proteomes" id="UP000481153"/>
    </source>
</evidence>
<dbReference type="InterPro" id="IPR032675">
    <property type="entry name" value="LRR_dom_sf"/>
</dbReference>
<gene>
    <name evidence="2" type="ORF">Ae201684_002903</name>
</gene>
<sequence length="484" mass="53087">MHLPLTQRQAIMRFLISCVRVATDINEVGIKHIAKLKFIQVLDISRCDVLTDASLHIVRRTLSHLTELHINECRNFSQDVIMSTWVDCTRLHKLYAQGCHGVTDRVLLCIATTKRAVEYSLQVLDVRQCRNVTDAGIAEIANAKQEFALHWLGFSNCLQVHSMAFFSFENSQSLKQLQTLEVAGLDLDETAMSWLTLGCVNLTKINLAHCSKVTDYCLLLLARCSNLRWLSLKGCSQVSTAGLRHFVGENQSSSLAYLNLKNCVLIDDAGINVIAQACLDLEQLNLRGVPHVTDNGMRALARRCTILRTLKLSGCRNPAFYGHPNIGDDGLRALSMLCRRLAVLDLAGAPRVTSQGIAAIATTCHELLNVNLSDTAINDMAILALAANCTLLQVLQLSKCQGITDSAIEAIANSLFNLRTLGLAYCKQLTDSALVALAATKLSLQTLDMTGNERVTDNGLVALAKGCQMLRTLQLKGKIMRGDV</sequence>
<organism evidence="2 3">
    <name type="scientific">Aphanomyces euteiches</name>
    <dbReference type="NCBI Taxonomy" id="100861"/>
    <lineage>
        <taxon>Eukaryota</taxon>
        <taxon>Sar</taxon>
        <taxon>Stramenopiles</taxon>
        <taxon>Oomycota</taxon>
        <taxon>Saprolegniomycetes</taxon>
        <taxon>Saprolegniales</taxon>
        <taxon>Verrucalvaceae</taxon>
        <taxon>Aphanomyces</taxon>
    </lineage>
</organism>
<name>A0A6G0XNA6_9STRA</name>
<dbReference type="EMBL" id="VJMJ01000032">
    <property type="protein sequence ID" value="KAF0741961.1"/>
    <property type="molecule type" value="Genomic_DNA"/>
</dbReference>